<keyword evidence="3" id="KW-1185">Reference proteome</keyword>
<proteinExistence type="predicted"/>
<dbReference type="Proteomes" id="UP000012024">
    <property type="component" value="Unassembled WGS sequence"/>
</dbReference>
<gene>
    <name evidence="2" type="ORF">D778_02660</name>
</gene>
<accession>M7NA67</accession>
<evidence type="ECO:0000256" key="1">
    <source>
        <dbReference type="SAM" id="Phobius"/>
    </source>
</evidence>
<dbReference type="PATRIC" id="fig|1137281.3.peg.1249"/>
<dbReference type="EMBL" id="ANLA01000008">
    <property type="protein sequence ID" value="EMQ95358.1"/>
    <property type="molecule type" value="Genomic_DNA"/>
</dbReference>
<keyword evidence="1" id="KW-0812">Transmembrane</keyword>
<keyword evidence="1" id="KW-0472">Membrane</keyword>
<dbReference type="AlphaFoldDB" id="M7NA67"/>
<feature type="transmembrane region" description="Helical" evidence="1">
    <location>
        <begin position="12"/>
        <end position="32"/>
    </location>
</feature>
<name>M7NA67_9FLAO</name>
<evidence type="ECO:0000313" key="2">
    <source>
        <dbReference type="EMBL" id="EMQ95358.1"/>
    </source>
</evidence>
<comment type="caution">
    <text evidence="2">The sequence shown here is derived from an EMBL/GenBank/DDBJ whole genome shotgun (WGS) entry which is preliminary data.</text>
</comment>
<sequence length="227" mass="25743">MLFPKQVTSQNDGAAIAAIGGAMAIGAIIASIDQMEEQAELTATEWILHNHPELTNFALKTMSFDGKKAKDMSATTVIIYKIQEFVPEMEPKINGKKQVLFGFTSPGWISDYGIDFNKVSWFLIDDVEWMRMMIAYVKVASEEKNETHLKEILKDGKIVNRGVKTGSKLAIPFFKLTGDMYVVTDYSERLKLLYNERSLGIFLKETRDLVQIGRGDIIDIHNFFFEE</sequence>
<reference evidence="2 3" key="1">
    <citation type="submission" date="2012-12" db="EMBL/GenBank/DDBJ databases">
        <title>Genome assembly of Formosa sp. AK20.</title>
        <authorList>
            <person name="Kumar R."/>
            <person name="Khatri I."/>
            <person name="Vaidya B."/>
            <person name="Subramanian S."/>
            <person name="Pinnaka A."/>
        </authorList>
    </citation>
    <scope>NUCLEOTIDE SEQUENCE [LARGE SCALE GENOMIC DNA]</scope>
    <source>
        <strain evidence="2 3">AK20</strain>
    </source>
</reference>
<keyword evidence="1" id="KW-1133">Transmembrane helix</keyword>
<protein>
    <submittedName>
        <fullName evidence="2">Uncharacterized protein</fullName>
    </submittedName>
</protein>
<organism evidence="2 3">
    <name type="scientific">Xanthomarina gelatinilytica</name>
    <dbReference type="NCBI Taxonomy" id="1137281"/>
    <lineage>
        <taxon>Bacteria</taxon>
        <taxon>Pseudomonadati</taxon>
        <taxon>Bacteroidota</taxon>
        <taxon>Flavobacteriia</taxon>
        <taxon>Flavobacteriales</taxon>
        <taxon>Flavobacteriaceae</taxon>
        <taxon>Xanthomarina</taxon>
    </lineage>
</organism>
<evidence type="ECO:0000313" key="3">
    <source>
        <dbReference type="Proteomes" id="UP000012024"/>
    </source>
</evidence>
<dbReference type="eggNOG" id="ENOG502ZAK2">
    <property type="taxonomic scope" value="Bacteria"/>
</dbReference>